<accession>A0A3M7GHR0</accession>
<proteinExistence type="inferred from homology"/>
<dbReference type="Pfam" id="PF08621">
    <property type="entry name" value="RPAP1_N"/>
    <property type="match status" value="1"/>
</dbReference>
<dbReference type="InterPro" id="IPR013930">
    <property type="entry name" value="RPAP1_N"/>
</dbReference>
<dbReference type="Pfam" id="PF08620">
    <property type="entry name" value="RPAP1_C"/>
    <property type="match status" value="1"/>
</dbReference>
<feature type="compositionally biased region" description="Basic and acidic residues" evidence="2">
    <location>
        <begin position="212"/>
        <end position="223"/>
    </location>
</feature>
<evidence type="ECO:0000256" key="2">
    <source>
        <dbReference type="SAM" id="MobiDB-lite"/>
    </source>
</evidence>
<dbReference type="AlphaFoldDB" id="A0A3M7GHR0"/>
<gene>
    <name evidence="5" type="ORF">D0862_06668</name>
</gene>
<feature type="region of interest" description="Disordered" evidence="2">
    <location>
        <begin position="1"/>
        <end position="254"/>
    </location>
</feature>
<feature type="compositionally biased region" description="Polar residues" evidence="2">
    <location>
        <begin position="82"/>
        <end position="106"/>
    </location>
</feature>
<evidence type="ECO:0000313" key="5">
    <source>
        <dbReference type="EMBL" id="RMZ00594.1"/>
    </source>
</evidence>
<evidence type="ECO:0000256" key="1">
    <source>
        <dbReference type="ARBA" id="ARBA00009953"/>
    </source>
</evidence>
<evidence type="ECO:0000259" key="4">
    <source>
        <dbReference type="Pfam" id="PF08621"/>
    </source>
</evidence>
<reference evidence="5 6" key="1">
    <citation type="journal article" date="2018" name="BMC Genomics">
        <title>Genomic evidence for intraspecific hybridization in a clonal and extremely halotolerant yeast.</title>
        <authorList>
            <person name="Gostincar C."/>
            <person name="Stajich J.E."/>
            <person name="Zupancic J."/>
            <person name="Zalar P."/>
            <person name="Gunde-Cimerman N."/>
        </authorList>
    </citation>
    <scope>NUCLEOTIDE SEQUENCE [LARGE SCALE GENOMIC DNA]</scope>
    <source>
        <strain evidence="5 6">EXF-171</strain>
    </source>
</reference>
<name>A0A3M7GHR0_HORWE</name>
<dbReference type="InterPro" id="IPR013929">
    <property type="entry name" value="RPAP1_C"/>
</dbReference>
<dbReference type="Proteomes" id="UP000281468">
    <property type="component" value="Unassembled WGS sequence"/>
</dbReference>
<feature type="compositionally biased region" description="Basic and acidic residues" evidence="2">
    <location>
        <begin position="113"/>
        <end position="123"/>
    </location>
</feature>
<evidence type="ECO:0008006" key="7">
    <source>
        <dbReference type="Google" id="ProtNLM"/>
    </source>
</evidence>
<dbReference type="PANTHER" id="PTHR21483">
    <property type="entry name" value="RNA POLYMERASE II-ASSOCIATED PROTEIN 1"/>
    <property type="match status" value="1"/>
</dbReference>
<dbReference type="GO" id="GO:0006366">
    <property type="term" value="P:transcription by RNA polymerase II"/>
    <property type="evidence" value="ECO:0007669"/>
    <property type="project" value="InterPro"/>
</dbReference>
<feature type="domain" description="RPAP1 N-terminal" evidence="4">
    <location>
        <begin position="115"/>
        <end position="159"/>
    </location>
</feature>
<protein>
    <recommendedName>
        <fullName evidence="7">RNA polymerase II-associated protein 1 N-terminal domain-containing protein</fullName>
    </recommendedName>
</protein>
<feature type="domain" description="RPAP1 C-terminal" evidence="3">
    <location>
        <begin position="293"/>
        <end position="360"/>
    </location>
</feature>
<feature type="compositionally biased region" description="Basic and acidic residues" evidence="2">
    <location>
        <begin position="181"/>
        <end position="197"/>
    </location>
</feature>
<feature type="compositionally biased region" description="Polar residues" evidence="2">
    <location>
        <begin position="158"/>
        <end position="169"/>
    </location>
</feature>
<comment type="caution">
    <text evidence="5">The sequence shown here is derived from an EMBL/GenBank/DDBJ whole genome shotgun (WGS) entry which is preliminary data.</text>
</comment>
<evidence type="ECO:0000313" key="6">
    <source>
        <dbReference type="Proteomes" id="UP000281468"/>
    </source>
</evidence>
<evidence type="ECO:0000259" key="3">
    <source>
        <dbReference type="Pfam" id="PF08620"/>
    </source>
</evidence>
<sequence length="441" mass="48594">MIKGQRFELNLGSDDESNARSQAPPAVFPGAFVTDVQERQVSQPKAPSAPTLRSKTGFPEHKKRNTTSRFRQKAQENKPPSEKSSQNVAQTQPPAKPSSSGGNAQPKSWEEDEKQRIDDENRLKLAGMSEAEIEEERRELMNSMSPEFIQRLLKRSNIDSGSNESNLQPETPLPVQENPTEEEKKPKEPKKSVKFADPEPAAPPTPSQQPSENHDEKDMRYVDDDPTPGDSIHFPQPPQPPDLDPNSPTFLTDLHTKYFPTLPSDPDKLSWMQTTTSDRQTYTSHASAFNATEIRFAFTGELLAPTTSHSIPVTLGLHHHGAAPDAAGYTLPELAHLARSSYPAQRCIAFQTLGRILYRLGRGEFGDPGEPGTETTGTEDGLGELARGLWGVVEREKVVEVLVAEGEGLGVDGGRHVSARAYAAEAVWLWRKGGGRRWKAA</sequence>
<dbReference type="EMBL" id="QWIQ01000196">
    <property type="protein sequence ID" value="RMZ00594.1"/>
    <property type="molecule type" value="Genomic_DNA"/>
</dbReference>
<feature type="compositionally biased region" description="Basic residues" evidence="2">
    <location>
        <begin position="61"/>
        <end position="72"/>
    </location>
</feature>
<comment type="similarity">
    <text evidence="1">Belongs to the RPAP1 family.</text>
</comment>
<dbReference type="PANTHER" id="PTHR21483:SF18">
    <property type="entry name" value="RNA POLYMERASE II-ASSOCIATED PROTEIN 1"/>
    <property type="match status" value="1"/>
</dbReference>
<dbReference type="InterPro" id="IPR039913">
    <property type="entry name" value="RPAP1/Rba50"/>
</dbReference>
<organism evidence="5 6">
    <name type="scientific">Hortaea werneckii</name>
    <name type="common">Black yeast</name>
    <name type="synonym">Cladosporium werneckii</name>
    <dbReference type="NCBI Taxonomy" id="91943"/>
    <lineage>
        <taxon>Eukaryota</taxon>
        <taxon>Fungi</taxon>
        <taxon>Dikarya</taxon>
        <taxon>Ascomycota</taxon>
        <taxon>Pezizomycotina</taxon>
        <taxon>Dothideomycetes</taxon>
        <taxon>Dothideomycetidae</taxon>
        <taxon>Mycosphaerellales</taxon>
        <taxon>Teratosphaeriaceae</taxon>
        <taxon>Hortaea</taxon>
    </lineage>
</organism>